<dbReference type="FunFam" id="3.30.230.70:FF:000006">
    <property type="entry name" value="polyribonucleotide nucleotidyltransferase 1, mitochondrial"/>
    <property type="match status" value="1"/>
</dbReference>
<dbReference type="SUPFAM" id="SSF54791">
    <property type="entry name" value="Eukaryotic type KH-domain (KH-domain type I)"/>
    <property type="match status" value="1"/>
</dbReference>
<dbReference type="Pfam" id="PF00013">
    <property type="entry name" value="KH_1"/>
    <property type="match status" value="1"/>
</dbReference>
<evidence type="ECO:0000256" key="2">
    <source>
        <dbReference type="ARBA" id="ARBA00012416"/>
    </source>
</evidence>
<dbReference type="FunFam" id="3.30.1370.10:FF:000001">
    <property type="entry name" value="Polyribonucleotide nucleotidyltransferase"/>
    <property type="match status" value="1"/>
</dbReference>
<reference evidence="10" key="1">
    <citation type="journal article" date="2023" name="Mol. Biol. Evol.">
        <title>Third-Generation Sequencing Reveals the Adaptive Role of the Epigenome in Three Deep-Sea Polychaetes.</title>
        <authorList>
            <person name="Perez M."/>
            <person name="Aroh O."/>
            <person name="Sun Y."/>
            <person name="Lan Y."/>
            <person name="Juniper S.K."/>
            <person name="Young C.R."/>
            <person name="Angers B."/>
            <person name="Qian P.Y."/>
        </authorList>
    </citation>
    <scope>NUCLEOTIDE SEQUENCE</scope>
    <source>
        <strain evidence="10">P08H-3</strain>
    </source>
</reference>
<dbReference type="PANTHER" id="PTHR11252:SF0">
    <property type="entry name" value="POLYRIBONUCLEOTIDE NUCLEOTIDYLTRANSFERASE 1, MITOCHONDRIAL"/>
    <property type="match status" value="1"/>
</dbReference>
<dbReference type="CDD" id="cd11364">
    <property type="entry name" value="RNase_PH_PNPase_2"/>
    <property type="match status" value="1"/>
</dbReference>
<dbReference type="Pfam" id="PF00575">
    <property type="entry name" value="S1"/>
    <property type="match status" value="1"/>
</dbReference>
<evidence type="ECO:0000256" key="1">
    <source>
        <dbReference type="ARBA" id="ARBA00007404"/>
    </source>
</evidence>
<evidence type="ECO:0000313" key="11">
    <source>
        <dbReference type="Proteomes" id="UP001208570"/>
    </source>
</evidence>
<dbReference type="FunFam" id="3.30.230.70:FF:000001">
    <property type="entry name" value="Polyribonucleotide nucleotidyltransferase"/>
    <property type="match status" value="1"/>
</dbReference>
<dbReference type="InterPro" id="IPR036456">
    <property type="entry name" value="PNPase_PH_RNA-bd_sf"/>
</dbReference>
<evidence type="ECO:0000256" key="8">
    <source>
        <dbReference type="PROSITE-ProRule" id="PRU00117"/>
    </source>
</evidence>
<dbReference type="SMART" id="SM00316">
    <property type="entry name" value="S1"/>
    <property type="match status" value="1"/>
</dbReference>
<dbReference type="GO" id="GO:0005829">
    <property type="term" value="C:cytosol"/>
    <property type="evidence" value="ECO:0007669"/>
    <property type="project" value="TreeGrafter"/>
</dbReference>
<dbReference type="SMART" id="SM00322">
    <property type="entry name" value="KH"/>
    <property type="match status" value="1"/>
</dbReference>
<evidence type="ECO:0000256" key="7">
    <source>
        <dbReference type="ARBA" id="ARBA00031451"/>
    </source>
</evidence>
<dbReference type="FunFam" id="2.40.50.140:FF:000113">
    <property type="entry name" value="polyribonucleotide nucleotidyltransferase 1, mitochondrial"/>
    <property type="match status" value="1"/>
</dbReference>
<accession>A0AAD9K9I0</accession>
<dbReference type="GO" id="GO:0005739">
    <property type="term" value="C:mitochondrion"/>
    <property type="evidence" value="ECO:0007669"/>
    <property type="project" value="TreeGrafter"/>
</dbReference>
<dbReference type="InterPro" id="IPR036345">
    <property type="entry name" value="ExoRNase_PH_dom2_sf"/>
</dbReference>
<name>A0AAD9K9I0_9ANNE</name>
<dbReference type="EMBL" id="JAODUP010000031">
    <property type="protein sequence ID" value="KAK2167202.1"/>
    <property type="molecule type" value="Genomic_DNA"/>
</dbReference>
<protein>
    <recommendedName>
        <fullName evidence="2">polyribonucleotide nucleotidyltransferase</fullName>
        <ecNumber evidence="2">2.7.7.8</ecNumber>
    </recommendedName>
    <alternativeName>
        <fullName evidence="7">Polynucleotide phosphorylase 1</fullName>
    </alternativeName>
</protein>
<dbReference type="NCBIfam" id="NF008805">
    <property type="entry name" value="PRK11824.1"/>
    <property type="match status" value="1"/>
</dbReference>
<evidence type="ECO:0000256" key="4">
    <source>
        <dbReference type="ARBA" id="ARBA00022679"/>
    </source>
</evidence>
<gene>
    <name evidence="10" type="ORF">LSH36_31g04027</name>
</gene>
<dbReference type="SUPFAM" id="SSF46915">
    <property type="entry name" value="Polynucleotide phosphorylase/guanosine pentaphosphate synthase (PNPase/GPSI), domain 3"/>
    <property type="match status" value="1"/>
</dbReference>
<keyword evidence="6 8" id="KW-0694">RNA-binding</keyword>
<dbReference type="InterPro" id="IPR004087">
    <property type="entry name" value="KH_dom"/>
</dbReference>
<dbReference type="Proteomes" id="UP001208570">
    <property type="component" value="Unassembled WGS sequence"/>
</dbReference>
<comment type="similarity">
    <text evidence="1">Belongs to the polyribonucleotide nucleotidyltransferase family.</text>
</comment>
<keyword evidence="4" id="KW-0808">Transferase</keyword>
<organism evidence="10 11">
    <name type="scientific">Paralvinella palmiformis</name>
    <dbReference type="NCBI Taxonomy" id="53620"/>
    <lineage>
        <taxon>Eukaryota</taxon>
        <taxon>Metazoa</taxon>
        <taxon>Spiralia</taxon>
        <taxon>Lophotrochozoa</taxon>
        <taxon>Annelida</taxon>
        <taxon>Polychaeta</taxon>
        <taxon>Sedentaria</taxon>
        <taxon>Canalipalpata</taxon>
        <taxon>Terebellida</taxon>
        <taxon>Terebelliformia</taxon>
        <taxon>Alvinellidae</taxon>
        <taxon>Paralvinella</taxon>
    </lineage>
</organism>
<dbReference type="Gene3D" id="3.30.1370.10">
    <property type="entry name" value="K Homology domain, type 1"/>
    <property type="match status" value="1"/>
</dbReference>
<dbReference type="Pfam" id="PF01138">
    <property type="entry name" value="RNase_PH"/>
    <property type="match status" value="2"/>
</dbReference>
<dbReference type="AlphaFoldDB" id="A0AAD9K9I0"/>
<dbReference type="InterPro" id="IPR012340">
    <property type="entry name" value="NA-bd_OB-fold"/>
</dbReference>
<keyword evidence="5" id="KW-0548">Nucleotidyltransferase</keyword>
<dbReference type="Pfam" id="PF03725">
    <property type="entry name" value="RNase_PH_C"/>
    <property type="match status" value="1"/>
</dbReference>
<dbReference type="GO" id="GO:0000965">
    <property type="term" value="P:mitochondrial RNA 3'-end processing"/>
    <property type="evidence" value="ECO:0007669"/>
    <property type="project" value="TreeGrafter"/>
</dbReference>
<dbReference type="InterPro" id="IPR015848">
    <property type="entry name" value="PNPase_PH_RNA-bd_bac/org-type"/>
</dbReference>
<dbReference type="GO" id="GO:0003723">
    <property type="term" value="F:RNA binding"/>
    <property type="evidence" value="ECO:0007669"/>
    <property type="project" value="UniProtKB-UniRule"/>
</dbReference>
<evidence type="ECO:0000259" key="9">
    <source>
        <dbReference type="PROSITE" id="PS50126"/>
    </source>
</evidence>
<dbReference type="InterPro" id="IPR003029">
    <property type="entry name" value="S1_domain"/>
</dbReference>
<dbReference type="InterPro" id="IPR036612">
    <property type="entry name" value="KH_dom_type_1_sf"/>
</dbReference>
<dbReference type="CDD" id="cd11363">
    <property type="entry name" value="RNase_PH_PNPase_1"/>
    <property type="match status" value="1"/>
</dbReference>
<dbReference type="SUPFAM" id="SSF54211">
    <property type="entry name" value="Ribosomal protein S5 domain 2-like"/>
    <property type="match status" value="2"/>
</dbReference>
<dbReference type="InterPro" id="IPR012162">
    <property type="entry name" value="PNPase"/>
</dbReference>
<dbReference type="PIRSF" id="PIRSF005499">
    <property type="entry name" value="PNPase"/>
    <property type="match status" value="1"/>
</dbReference>
<dbReference type="EC" id="2.7.7.8" evidence="2"/>
<evidence type="ECO:0000256" key="3">
    <source>
        <dbReference type="ARBA" id="ARBA00022490"/>
    </source>
</evidence>
<dbReference type="InterPro" id="IPR027408">
    <property type="entry name" value="PNPase/RNase_PH_dom_sf"/>
</dbReference>
<dbReference type="NCBIfam" id="TIGR03591">
    <property type="entry name" value="polynuc_phos"/>
    <property type="match status" value="1"/>
</dbReference>
<dbReference type="PROSITE" id="PS50126">
    <property type="entry name" value="S1"/>
    <property type="match status" value="1"/>
</dbReference>
<dbReference type="CDD" id="cd09033">
    <property type="entry name" value="KH-I_PNPT1"/>
    <property type="match status" value="1"/>
</dbReference>
<dbReference type="InterPro" id="IPR004088">
    <property type="entry name" value="KH_dom_type_1"/>
</dbReference>
<evidence type="ECO:0000256" key="6">
    <source>
        <dbReference type="ARBA" id="ARBA00022884"/>
    </source>
</evidence>
<dbReference type="GO" id="GO:0000175">
    <property type="term" value="F:3'-5'-RNA exonuclease activity"/>
    <property type="evidence" value="ECO:0007669"/>
    <property type="project" value="TreeGrafter"/>
</dbReference>
<evidence type="ECO:0000256" key="5">
    <source>
        <dbReference type="ARBA" id="ARBA00022695"/>
    </source>
</evidence>
<dbReference type="InterPro" id="IPR020568">
    <property type="entry name" value="Ribosomal_Su5_D2-typ_SF"/>
</dbReference>
<dbReference type="InterPro" id="IPR001247">
    <property type="entry name" value="ExoRNase_PH_dom1"/>
</dbReference>
<dbReference type="Gene3D" id="2.40.50.140">
    <property type="entry name" value="Nucleic acid-binding proteins"/>
    <property type="match status" value="1"/>
</dbReference>
<dbReference type="GO" id="GO:0000958">
    <property type="term" value="P:mitochondrial mRNA catabolic process"/>
    <property type="evidence" value="ECO:0007669"/>
    <property type="project" value="TreeGrafter"/>
</dbReference>
<dbReference type="Gene3D" id="3.30.230.70">
    <property type="entry name" value="GHMP Kinase, N-terminal domain"/>
    <property type="match status" value="2"/>
</dbReference>
<sequence>MSKKILISKGVLKISTGKLAKFADGCVVAQLGDTSVMVTAVSKNKPSALSFLPLTVDYRQKAAAAGRIPTNYLRRELGPSDREILTSRMIDRSIRPLFPANFNCDTQIMCNLLAVDGYNDPDIASINAASAALCLSDIPWNGPVGAVRVGYIDKESVINPTRKELADSQLNLIVTGTKNKKIVMLEGSAEGIKYEEFIGLLHSGLRQTQVIVNHIEQMQNSYGAKKRNFAAEKQLTDDVYDAILSLSQDRIKDVFTDFEHHKVSRDNAIQAIKDDVLKSIVENYPDVEQVLVQQALNDITKEVFRSLILDTSVRCDGRGLTDIRPISCEVDLYKPLHGSALFQRGQTQVLCTVTFDSPESAAKLDTISAIMSGLKEKNFFLHYEFPPYATNETGRGGIGRRELGHGALAEKGLRAVIPSYFPFTIRLTSEVLESNGSSSMATVCGGSLALMDAGVPIKEAAAGVAVGVVTEVDSDNKVLNYQLLTDLLGIEDYFGDMDFKLAGTHDCVTAIQADIKLPGMPVEIITEAVHRGAAGIRHILAIMAERQNEPRHEKKDNAPVIENLEIPVTKRAKFLGYGGFNLKKITADTGVTISPVDDNTFQVFAPNQVALDEAKEKIEELLAEEREPDLEFGAIYNATIVELREHGVMVQLYKNMVPAFIHNSQLDQRRVSHPSALGLNVGQEIPVKYFGRDPVSGKIRLSRKVLFSPATTVIKELSPKSTT</sequence>
<dbReference type="Pfam" id="PF03726">
    <property type="entry name" value="PNPase"/>
    <property type="match status" value="1"/>
</dbReference>
<dbReference type="PANTHER" id="PTHR11252">
    <property type="entry name" value="POLYRIBONUCLEOTIDE NUCLEOTIDYLTRANSFERASE"/>
    <property type="match status" value="1"/>
</dbReference>
<dbReference type="GO" id="GO:0004654">
    <property type="term" value="F:polyribonucleotide nucleotidyltransferase activity"/>
    <property type="evidence" value="ECO:0007669"/>
    <property type="project" value="UniProtKB-EC"/>
</dbReference>
<dbReference type="InterPro" id="IPR015847">
    <property type="entry name" value="ExoRNase_PH_dom2"/>
</dbReference>
<comment type="caution">
    <text evidence="10">The sequence shown here is derived from an EMBL/GenBank/DDBJ whole genome shotgun (WGS) entry which is preliminary data.</text>
</comment>
<evidence type="ECO:0000313" key="10">
    <source>
        <dbReference type="EMBL" id="KAK2167202.1"/>
    </source>
</evidence>
<dbReference type="PROSITE" id="PS50084">
    <property type="entry name" value="KH_TYPE_1"/>
    <property type="match status" value="1"/>
</dbReference>
<dbReference type="SUPFAM" id="SSF50249">
    <property type="entry name" value="Nucleic acid-binding proteins"/>
    <property type="match status" value="1"/>
</dbReference>
<keyword evidence="3" id="KW-0963">Cytoplasm</keyword>
<keyword evidence="11" id="KW-1185">Reference proteome</keyword>
<proteinExistence type="inferred from homology"/>
<dbReference type="SUPFAM" id="SSF55666">
    <property type="entry name" value="Ribonuclease PH domain 2-like"/>
    <property type="match status" value="2"/>
</dbReference>
<feature type="domain" description="S1 motif" evidence="9">
    <location>
        <begin position="633"/>
        <end position="704"/>
    </location>
</feature>